<dbReference type="PANTHER" id="PTHR46448:SF4">
    <property type="entry name" value="EXTRACELLULAR TYROSINE-PROTEIN KINASE PKDCC-LIKE"/>
    <property type="match status" value="1"/>
</dbReference>
<keyword evidence="1" id="KW-0472">Membrane</keyword>
<dbReference type="GO" id="GO:0001501">
    <property type="term" value="P:skeletal system development"/>
    <property type="evidence" value="ECO:0007669"/>
    <property type="project" value="TreeGrafter"/>
</dbReference>
<dbReference type="GO" id="GO:0005576">
    <property type="term" value="C:extracellular region"/>
    <property type="evidence" value="ECO:0007669"/>
    <property type="project" value="TreeGrafter"/>
</dbReference>
<dbReference type="InterPro" id="IPR042983">
    <property type="entry name" value="PKDCC"/>
</dbReference>
<dbReference type="SUPFAM" id="SSF56112">
    <property type="entry name" value="Protein kinase-like (PK-like)"/>
    <property type="match status" value="1"/>
</dbReference>
<feature type="transmembrane region" description="Helical" evidence="1">
    <location>
        <begin position="21"/>
        <end position="42"/>
    </location>
</feature>
<dbReference type="Proteomes" id="UP000502823">
    <property type="component" value="Unassembled WGS sequence"/>
</dbReference>
<keyword evidence="1" id="KW-1133">Transmembrane helix</keyword>
<sequence length="399" mass="44591">MTHRPSTSWFLHQPRCSGLCLFVTVYLSLFVIAGILLFGSLFQIRGNKTFSGSIKRTYVGTADGGRSTSNTARYYSSHSEDDDYQWRNALYSNRSRYHYEMYHKDGDREVDTATGNGAADKGITDKLTATWTGPGLRWPYSNSALINCSSLQDVTDLEFVASGWTKAVYKGRYRGREVAIKTVNLNGHDIQECQEKQKPVSAAASLPVCYRRAAAKILKELILLTELAHSNIVEKSSRGVGGSVFLRNQHAELYVSFCAELLFSANLKALVPPKERLYGVTGSDLRAFCAYAEISKILWFILRPYRYLETVWRRIAGCSVSDDLKDVRGSFQETLNHICYSEARPKQLAVIRCHNSSGYEINMLAVRKAGCFEDDILSSGGVPVFRVGLDKTASWQSGV</sequence>
<dbReference type="AlphaFoldDB" id="A0A6L2Q6D8"/>
<dbReference type="InParanoid" id="A0A6L2Q6D8"/>
<dbReference type="PANTHER" id="PTHR46448">
    <property type="entry name" value="PROTEIN KINASE DOMAIN-CONTAINING PROTEIN"/>
    <property type="match status" value="1"/>
</dbReference>
<evidence type="ECO:0000259" key="2">
    <source>
        <dbReference type="PROSITE" id="PS50011"/>
    </source>
</evidence>
<dbReference type="InterPro" id="IPR000719">
    <property type="entry name" value="Prot_kinase_dom"/>
</dbReference>
<keyword evidence="4" id="KW-1185">Reference proteome</keyword>
<feature type="domain" description="Protein kinase" evidence="2">
    <location>
        <begin position="154"/>
        <end position="399"/>
    </location>
</feature>
<evidence type="ECO:0000256" key="1">
    <source>
        <dbReference type="SAM" id="Phobius"/>
    </source>
</evidence>
<dbReference type="OrthoDB" id="4062651at2759"/>
<dbReference type="GO" id="GO:0005524">
    <property type="term" value="F:ATP binding"/>
    <property type="evidence" value="ECO:0007669"/>
    <property type="project" value="InterPro"/>
</dbReference>
<comment type="caution">
    <text evidence="3">The sequence shown here is derived from an EMBL/GenBank/DDBJ whole genome shotgun (WGS) entry which is preliminary data.</text>
</comment>
<dbReference type="EMBL" id="BLKM01000769">
    <property type="protein sequence ID" value="GFG38338.1"/>
    <property type="molecule type" value="Genomic_DNA"/>
</dbReference>
<name>A0A6L2Q6D8_COPFO</name>
<organism evidence="3 4">
    <name type="scientific">Coptotermes formosanus</name>
    <name type="common">Formosan subterranean termite</name>
    <dbReference type="NCBI Taxonomy" id="36987"/>
    <lineage>
        <taxon>Eukaryota</taxon>
        <taxon>Metazoa</taxon>
        <taxon>Ecdysozoa</taxon>
        <taxon>Arthropoda</taxon>
        <taxon>Hexapoda</taxon>
        <taxon>Insecta</taxon>
        <taxon>Pterygota</taxon>
        <taxon>Neoptera</taxon>
        <taxon>Polyneoptera</taxon>
        <taxon>Dictyoptera</taxon>
        <taxon>Blattodea</taxon>
        <taxon>Blattoidea</taxon>
        <taxon>Termitoidae</taxon>
        <taxon>Rhinotermitidae</taxon>
        <taxon>Coptotermes</taxon>
    </lineage>
</organism>
<proteinExistence type="predicted"/>
<keyword evidence="1" id="KW-0812">Transmembrane</keyword>
<dbReference type="PROSITE" id="PS50011">
    <property type="entry name" value="PROTEIN_KINASE_DOM"/>
    <property type="match status" value="1"/>
</dbReference>
<reference evidence="4" key="1">
    <citation type="submission" date="2020-01" db="EMBL/GenBank/DDBJ databases">
        <title>Draft genome sequence of the Termite Coptotermes fromosanus.</title>
        <authorList>
            <person name="Itakura S."/>
            <person name="Yosikawa Y."/>
            <person name="Umezawa K."/>
        </authorList>
    </citation>
    <scope>NUCLEOTIDE SEQUENCE [LARGE SCALE GENOMIC DNA]</scope>
</reference>
<evidence type="ECO:0000313" key="3">
    <source>
        <dbReference type="EMBL" id="GFG38338.1"/>
    </source>
</evidence>
<gene>
    <name evidence="3" type="ORF">Cfor_05689</name>
</gene>
<dbReference type="GO" id="GO:0004715">
    <property type="term" value="F:non-membrane spanning protein tyrosine kinase activity"/>
    <property type="evidence" value="ECO:0007669"/>
    <property type="project" value="InterPro"/>
</dbReference>
<evidence type="ECO:0000313" key="4">
    <source>
        <dbReference type="Proteomes" id="UP000502823"/>
    </source>
</evidence>
<dbReference type="Gene3D" id="3.30.200.20">
    <property type="entry name" value="Phosphorylase Kinase, domain 1"/>
    <property type="match status" value="1"/>
</dbReference>
<dbReference type="InterPro" id="IPR011009">
    <property type="entry name" value="Kinase-like_dom_sf"/>
</dbReference>
<protein>
    <recommendedName>
        <fullName evidence="2">Protein kinase domain-containing protein</fullName>
    </recommendedName>
</protein>
<accession>A0A6L2Q6D8</accession>